<comment type="caution">
    <text evidence="2">The sequence shown here is derived from an EMBL/GenBank/DDBJ whole genome shotgun (WGS) entry which is preliminary data.</text>
</comment>
<keyword evidence="1" id="KW-1133">Transmembrane helix</keyword>
<proteinExistence type="predicted"/>
<evidence type="ECO:0000256" key="1">
    <source>
        <dbReference type="SAM" id="Phobius"/>
    </source>
</evidence>
<dbReference type="EMBL" id="LAZR01003933">
    <property type="protein sequence ID" value="KKN13311.1"/>
    <property type="molecule type" value="Genomic_DNA"/>
</dbReference>
<keyword evidence="1" id="KW-0812">Transmembrane</keyword>
<gene>
    <name evidence="2" type="ORF">LCGC14_1007440</name>
</gene>
<protein>
    <submittedName>
        <fullName evidence="2">Uncharacterized protein</fullName>
    </submittedName>
</protein>
<organism evidence="2">
    <name type="scientific">marine sediment metagenome</name>
    <dbReference type="NCBI Taxonomy" id="412755"/>
    <lineage>
        <taxon>unclassified sequences</taxon>
        <taxon>metagenomes</taxon>
        <taxon>ecological metagenomes</taxon>
    </lineage>
</organism>
<feature type="transmembrane region" description="Helical" evidence="1">
    <location>
        <begin position="6"/>
        <end position="29"/>
    </location>
</feature>
<reference evidence="2" key="1">
    <citation type="journal article" date="2015" name="Nature">
        <title>Complex archaea that bridge the gap between prokaryotes and eukaryotes.</title>
        <authorList>
            <person name="Spang A."/>
            <person name="Saw J.H."/>
            <person name="Jorgensen S.L."/>
            <person name="Zaremba-Niedzwiedzka K."/>
            <person name="Martijn J."/>
            <person name="Lind A.E."/>
            <person name="van Eijk R."/>
            <person name="Schleper C."/>
            <person name="Guy L."/>
            <person name="Ettema T.J."/>
        </authorList>
    </citation>
    <scope>NUCLEOTIDE SEQUENCE</scope>
</reference>
<accession>A0A0F9QJK1</accession>
<keyword evidence="1" id="KW-0472">Membrane</keyword>
<sequence>MYDIIWIIIAAMVITFGFLAICHGIWWVLTKCVSWLWGLLRIVKNKKEQIKGNTMVGGAKNGF</sequence>
<name>A0A0F9QJK1_9ZZZZ</name>
<evidence type="ECO:0000313" key="2">
    <source>
        <dbReference type="EMBL" id="KKN13311.1"/>
    </source>
</evidence>
<dbReference type="AlphaFoldDB" id="A0A0F9QJK1"/>